<name>A0A820B8E8_9BILA</name>
<dbReference type="Proteomes" id="UP000663823">
    <property type="component" value="Unassembled WGS sequence"/>
</dbReference>
<dbReference type="EMBL" id="CAJOAX010021906">
    <property type="protein sequence ID" value="CAF4203877.1"/>
    <property type="molecule type" value="Genomic_DNA"/>
</dbReference>
<protein>
    <submittedName>
        <fullName evidence="1">Uncharacterized protein</fullName>
    </submittedName>
</protein>
<evidence type="ECO:0000313" key="2">
    <source>
        <dbReference type="Proteomes" id="UP000663823"/>
    </source>
</evidence>
<evidence type="ECO:0000313" key="1">
    <source>
        <dbReference type="EMBL" id="CAF4203877.1"/>
    </source>
</evidence>
<accession>A0A820B8E8</accession>
<gene>
    <name evidence="1" type="ORF">OTI717_LOCUS38681</name>
</gene>
<proteinExistence type="predicted"/>
<organism evidence="1 2">
    <name type="scientific">Rotaria sordida</name>
    <dbReference type="NCBI Taxonomy" id="392033"/>
    <lineage>
        <taxon>Eukaryota</taxon>
        <taxon>Metazoa</taxon>
        <taxon>Spiralia</taxon>
        <taxon>Gnathifera</taxon>
        <taxon>Rotifera</taxon>
        <taxon>Eurotatoria</taxon>
        <taxon>Bdelloidea</taxon>
        <taxon>Philodinida</taxon>
        <taxon>Philodinidae</taxon>
        <taxon>Rotaria</taxon>
    </lineage>
</organism>
<sequence length="8" mass="930">MSEPLEPK</sequence>
<feature type="non-terminal residue" evidence="1">
    <location>
        <position position="8"/>
    </location>
</feature>
<reference evidence="1" key="1">
    <citation type="submission" date="2021-02" db="EMBL/GenBank/DDBJ databases">
        <authorList>
            <person name="Nowell W R."/>
        </authorList>
    </citation>
    <scope>NUCLEOTIDE SEQUENCE</scope>
</reference>
<comment type="caution">
    <text evidence="1">The sequence shown here is derived from an EMBL/GenBank/DDBJ whole genome shotgun (WGS) entry which is preliminary data.</text>
</comment>